<evidence type="ECO:0000259" key="2">
    <source>
        <dbReference type="Pfam" id="PF01548"/>
    </source>
</evidence>
<dbReference type="InterPro" id="IPR003346">
    <property type="entry name" value="Transposase_20"/>
</dbReference>
<protein>
    <submittedName>
        <fullName evidence="4">Mobile element protein</fullName>
    </submittedName>
</protein>
<dbReference type="Pfam" id="PF02371">
    <property type="entry name" value="Transposase_20"/>
    <property type="match status" value="1"/>
</dbReference>
<dbReference type="PANTHER" id="PTHR33055">
    <property type="entry name" value="TRANSPOSASE FOR INSERTION SEQUENCE ELEMENT IS1111A"/>
    <property type="match status" value="1"/>
</dbReference>
<feature type="domain" description="Transposase IS116/IS110/IS902 C-terminal" evidence="3">
    <location>
        <begin position="212"/>
        <end position="293"/>
    </location>
</feature>
<dbReference type="Proteomes" id="UP000031535">
    <property type="component" value="Unassembled WGS sequence"/>
</dbReference>
<dbReference type="OrthoDB" id="5289737at2"/>
<keyword evidence="1" id="KW-0175">Coiled coil</keyword>
<dbReference type="GO" id="GO:0003677">
    <property type="term" value="F:DNA binding"/>
    <property type="evidence" value="ECO:0007669"/>
    <property type="project" value="InterPro"/>
</dbReference>
<dbReference type="AlphaFoldDB" id="A0A0C2I5C0"/>
<feature type="domain" description="Transposase IS110-like N-terminal" evidence="2">
    <location>
        <begin position="7"/>
        <end position="146"/>
    </location>
</feature>
<evidence type="ECO:0000259" key="3">
    <source>
        <dbReference type="Pfam" id="PF02371"/>
    </source>
</evidence>
<dbReference type="Pfam" id="PF01548">
    <property type="entry name" value="DEDD_Tnp_IS110"/>
    <property type="match status" value="1"/>
</dbReference>
<dbReference type="PANTHER" id="PTHR33055:SF3">
    <property type="entry name" value="PUTATIVE TRANSPOSASE FOR IS117-RELATED"/>
    <property type="match status" value="1"/>
</dbReference>
<reference evidence="4 5" key="1">
    <citation type="submission" date="2015-01" db="EMBL/GenBank/DDBJ databases">
        <title>Complete genome of Pseudomonas batumici UCM B-321 producer of the batumin antibiotic with strong antistaphilococcal and potential anticancer activity.</title>
        <authorList>
            <person name="Klochko V.V."/>
            <person name="Zelena L.B."/>
            <person name="Elena K.A."/>
            <person name="Reva O.N."/>
        </authorList>
    </citation>
    <scope>NUCLEOTIDE SEQUENCE [LARGE SCALE GENOMIC DNA]</scope>
    <source>
        <strain evidence="4 5">UCM B-321</strain>
    </source>
</reference>
<keyword evidence="5" id="KW-1185">Reference proteome</keyword>
<organism evidence="4 5">
    <name type="scientific">Pseudomonas batumici</name>
    <dbReference type="NCBI Taxonomy" id="226910"/>
    <lineage>
        <taxon>Bacteria</taxon>
        <taxon>Pseudomonadati</taxon>
        <taxon>Pseudomonadota</taxon>
        <taxon>Gammaproteobacteria</taxon>
        <taxon>Pseudomonadales</taxon>
        <taxon>Pseudomonadaceae</taxon>
        <taxon>Pseudomonas</taxon>
    </lineage>
</organism>
<evidence type="ECO:0000313" key="4">
    <source>
        <dbReference type="EMBL" id="KIH84406.1"/>
    </source>
</evidence>
<dbReference type="InterPro" id="IPR002525">
    <property type="entry name" value="Transp_IS110-like_N"/>
</dbReference>
<dbReference type="STRING" id="226910.UCMB321_1975"/>
<dbReference type="GO" id="GO:0004803">
    <property type="term" value="F:transposase activity"/>
    <property type="evidence" value="ECO:0007669"/>
    <property type="project" value="InterPro"/>
</dbReference>
<dbReference type="GO" id="GO:0006313">
    <property type="term" value="P:DNA transposition"/>
    <property type="evidence" value="ECO:0007669"/>
    <property type="project" value="InterPro"/>
</dbReference>
<feature type="coiled-coil region" evidence="1">
    <location>
        <begin position="180"/>
        <end position="207"/>
    </location>
</feature>
<gene>
    <name evidence="4" type="ORF">UCMB321_1975</name>
</gene>
<dbReference type="RefSeq" id="WP_040065836.1">
    <property type="nucleotide sequence ID" value="NZ_JXDG01000020.1"/>
</dbReference>
<comment type="caution">
    <text evidence="4">The sequence shown here is derived from an EMBL/GenBank/DDBJ whole genome shotgun (WGS) entry which is preliminary data.</text>
</comment>
<proteinExistence type="predicted"/>
<name>A0A0C2I5C0_9PSED</name>
<dbReference type="InterPro" id="IPR047650">
    <property type="entry name" value="Transpos_IS110"/>
</dbReference>
<evidence type="ECO:0000313" key="5">
    <source>
        <dbReference type="Proteomes" id="UP000031535"/>
    </source>
</evidence>
<dbReference type="EMBL" id="JXDG01000020">
    <property type="protein sequence ID" value="KIH84406.1"/>
    <property type="molecule type" value="Genomic_DNA"/>
</dbReference>
<dbReference type="PATRIC" id="fig|226910.6.peg.1967"/>
<evidence type="ECO:0000256" key="1">
    <source>
        <dbReference type="SAM" id="Coils"/>
    </source>
</evidence>
<dbReference type="NCBIfam" id="NF033542">
    <property type="entry name" value="transpos_IS110"/>
    <property type="match status" value="1"/>
</dbReference>
<accession>A0A0C2I5C0</accession>
<sequence>MDNLDLLGLDIGKSTFHLIGHDAKGKEVLRKKFNRNRLLEFVARLKPCTIVMESCGGSHCLARKLMSFGHQVKLIAPQHVKPYVTGNKNDYIDAEAICEAASRPRARYVAIKTVEQQVLSTQHRLREALVGHRIQTINRIHGFLLEFGIALPATKAAMNQVHQILDDPAAELPQQLKSFIEHLLEEMKRLNDEIKAIDRSIKEQVEADDAGTRLMSIPGIGPIIASALLADVGDASNFHSSRDFAASLGLVPRQYSTGGQTVLLNISKRGDKYLRKLMIQGSRAVLVHIDKRTDALGTWCRDLLIRKHPNKVACALANKLARVVWAVLARGVSYNAQSMA</sequence>